<dbReference type="SMART" id="SM00324">
    <property type="entry name" value="RhoGAP"/>
    <property type="match status" value="1"/>
</dbReference>
<dbReference type="PROSITE" id="PS50191">
    <property type="entry name" value="CRAL_TRIO"/>
    <property type="match status" value="1"/>
</dbReference>
<dbReference type="GO" id="GO:0005096">
    <property type="term" value="F:GTPase activator activity"/>
    <property type="evidence" value="ECO:0007669"/>
    <property type="project" value="TreeGrafter"/>
</dbReference>
<dbReference type="Pfam" id="PF13716">
    <property type="entry name" value="CRAL_TRIO_2"/>
    <property type="match status" value="1"/>
</dbReference>
<dbReference type="SUPFAM" id="SSF52087">
    <property type="entry name" value="CRAL/TRIO domain"/>
    <property type="match status" value="1"/>
</dbReference>
<evidence type="ECO:0000259" key="3">
    <source>
        <dbReference type="PROSITE" id="PS50238"/>
    </source>
</evidence>
<feature type="domain" description="Rho-GAP" evidence="3">
    <location>
        <begin position="305"/>
        <end position="493"/>
    </location>
</feature>
<feature type="compositionally biased region" description="Pro residues" evidence="1">
    <location>
        <begin position="288"/>
        <end position="300"/>
    </location>
</feature>
<dbReference type="Proteomes" id="UP001497472">
    <property type="component" value="Unassembled WGS sequence"/>
</dbReference>
<dbReference type="GO" id="GO:0005737">
    <property type="term" value="C:cytoplasm"/>
    <property type="evidence" value="ECO:0007669"/>
    <property type="project" value="TreeGrafter"/>
</dbReference>
<dbReference type="Pfam" id="PF00620">
    <property type="entry name" value="RhoGAP"/>
    <property type="match status" value="1"/>
</dbReference>
<organism evidence="4 5">
    <name type="scientific">Leptosia nina</name>
    <dbReference type="NCBI Taxonomy" id="320188"/>
    <lineage>
        <taxon>Eukaryota</taxon>
        <taxon>Metazoa</taxon>
        <taxon>Ecdysozoa</taxon>
        <taxon>Arthropoda</taxon>
        <taxon>Hexapoda</taxon>
        <taxon>Insecta</taxon>
        <taxon>Pterygota</taxon>
        <taxon>Neoptera</taxon>
        <taxon>Endopterygota</taxon>
        <taxon>Lepidoptera</taxon>
        <taxon>Glossata</taxon>
        <taxon>Ditrysia</taxon>
        <taxon>Papilionoidea</taxon>
        <taxon>Pieridae</taxon>
        <taxon>Pierinae</taxon>
        <taxon>Leptosia</taxon>
    </lineage>
</organism>
<comment type="caution">
    <text evidence="4">The sequence shown here is derived from an EMBL/GenBank/DDBJ whole genome shotgun (WGS) entry which is preliminary data.</text>
</comment>
<evidence type="ECO:0000313" key="4">
    <source>
        <dbReference type="EMBL" id="CAK1554610.1"/>
    </source>
</evidence>
<dbReference type="Gene3D" id="1.10.555.10">
    <property type="entry name" value="Rho GTPase activation protein"/>
    <property type="match status" value="1"/>
</dbReference>
<accession>A0AAV1K2M2</accession>
<dbReference type="InterPro" id="IPR001251">
    <property type="entry name" value="CRAL-TRIO_dom"/>
</dbReference>
<dbReference type="AlphaFoldDB" id="A0AAV1K2M2"/>
<dbReference type="GO" id="GO:0007264">
    <property type="term" value="P:small GTPase-mediated signal transduction"/>
    <property type="evidence" value="ECO:0007669"/>
    <property type="project" value="TreeGrafter"/>
</dbReference>
<evidence type="ECO:0000259" key="2">
    <source>
        <dbReference type="PROSITE" id="PS50191"/>
    </source>
</evidence>
<feature type="domain" description="CRAL-TRIO" evidence="2">
    <location>
        <begin position="120"/>
        <end position="263"/>
    </location>
</feature>
<protein>
    <recommendedName>
        <fullName evidence="6">Rho GTPase-activating protein 1</fullName>
    </recommendedName>
</protein>
<sequence length="495" mass="57088">MESDHQPKLNPIRAFQVTHGSNLEHEDDDTNLTSLSEFHDYEPSLEFDDSELIQATGLAPLPPELLDLSEEFLPRSSSDGTIEENFERELATVPQPYSEITSNLDFDIFSGLNRSGLVEVVGDDEIGRRIILVSACHLPPSKDVHPDLLLRYLMFTLDKYVEQDYSVIYFHYGLTSRNKPPLSWLWKASKAFDRKYKKNLKALYLVHPTNIIRIVWQMLRPAISVKFGRKMMYVNYLHELQQYIDLEKVHIPEQVVEYDKLLLSKNPRAAEVAQQIMDRDKTKQQHGKPPPSDTQPPPPTQQFGVSLQFIKENNSEMIDSIPPIVRQCVEFLSQPDALETEGIFRRSANSVSVKEIQRACNRGESISFRNDPHIAAVLLKTFLRDLEEPLMTFDLYEEISKFQTWSIPQRSRKVKILVLEKLPLDNYKLLKFIIQFLWKVQDRSCLNKMTSSNLAVVFGPNLCWPPHGQICLQSIAPVNAFTDFLLENQESIFII</sequence>
<dbReference type="EMBL" id="CAVLEF010000279">
    <property type="protein sequence ID" value="CAK1554610.1"/>
    <property type="molecule type" value="Genomic_DNA"/>
</dbReference>
<dbReference type="CDD" id="cd00170">
    <property type="entry name" value="SEC14"/>
    <property type="match status" value="1"/>
</dbReference>
<gene>
    <name evidence="4" type="ORF">LNINA_LOCUS13510</name>
</gene>
<dbReference type="InterPro" id="IPR008936">
    <property type="entry name" value="Rho_GTPase_activation_prot"/>
</dbReference>
<dbReference type="InterPro" id="IPR036865">
    <property type="entry name" value="CRAL-TRIO_dom_sf"/>
</dbReference>
<proteinExistence type="predicted"/>
<evidence type="ECO:0008006" key="6">
    <source>
        <dbReference type="Google" id="ProtNLM"/>
    </source>
</evidence>
<dbReference type="SMART" id="SM00516">
    <property type="entry name" value="SEC14"/>
    <property type="match status" value="1"/>
</dbReference>
<dbReference type="GO" id="GO:2001136">
    <property type="term" value="P:negative regulation of endocytic recycling"/>
    <property type="evidence" value="ECO:0007669"/>
    <property type="project" value="TreeGrafter"/>
</dbReference>
<reference evidence="4 5" key="1">
    <citation type="submission" date="2023-11" db="EMBL/GenBank/DDBJ databases">
        <authorList>
            <person name="Okamura Y."/>
        </authorList>
    </citation>
    <scope>NUCLEOTIDE SEQUENCE [LARGE SCALE GENOMIC DNA]</scope>
</reference>
<dbReference type="SUPFAM" id="SSF48350">
    <property type="entry name" value="GTPase activation domain, GAP"/>
    <property type="match status" value="1"/>
</dbReference>
<name>A0AAV1K2M2_9NEOP</name>
<dbReference type="InterPro" id="IPR000198">
    <property type="entry name" value="RhoGAP_dom"/>
</dbReference>
<keyword evidence="5" id="KW-1185">Reference proteome</keyword>
<dbReference type="PANTHER" id="PTHR45808">
    <property type="entry name" value="RHO GTPASE-ACTIVATING PROTEIN 68F"/>
    <property type="match status" value="1"/>
</dbReference>
<evidence type="ECO:0000313" key="5">
    <source>
        <dbReference type="Proteomes" id="UP001497472"/>
    </source>
</evidence>
<feature type="region of interest" description="Disordered" evidence="1">
    <location>
        <begin position="278"/>
        <end position="302"/>
    </location>
</feature>
<dbReference type="PROSITE" id="PS50238">
    <property type="entry name" value="RHOGAP"/>
    <property type="match status" value="1"/>
</dbReference>
<dbReference type="PANTHER" id="PTHR45808:SF2">
    <property type="entry name" value="RHO GTPASE-ACTIVATING PROTEIN 68F"/>
    <property type="match status" value="1"/>
</dbReference>
<dbReference type="Gene3D" id="3.40.525.10">
    <property type="entry name" value="CRAL-TRIO lipid binding domain"/>
    <property type="match status" value="1"/>
</dbReference>
<evidence type="ECO:0000256" key="1">
    <source>
        <dbReference type="SAM" id="MobiDB-lite"/>
    </source>
</evidence>